<dbReference type="EMBL" id="MU274906">
    <property type="protein sequence ID" value="KAI0091289.1"/>
    <property type="molecule type" value="Genomic_DNA"/>
</dbReference>
<sequence length="337" mass="37455">MWNEDQLRKLTVRCFSQGSKHWRHTHYGRKSHARRGSRDSVSEGSSSSGGSQPSSPLTEGYVPSIASSYTYLKSSIKIITWNVDFMAPNARTRLFTVLQHIQYEVLGCNADDEQPEPCCILLQEVHPGAFPEILDNDWIRQHFCVMPVKPDDWPDGHYGNVTLVSRTIPVLNAQLLQFGNSFMGRHAIVVDLRLDAPGPHRSMVTVRVANVHLESLPVGTSMRPLQLSSAADMLREDGIHAGVIAGDMNAITPEDGFIHEQADLLDAWKGDEEEEEALTWGHQPPSKYPPGRLDKVLYTPNGGCTVEEPDRVGVGLKTMDGQWASDHCGLVTVLRVR</sequence>
<evidence type="ECO:0000313" key="2">
    <source>
        <dbReference type="Proteomes" id="UP001055072"/>
    </source>
</evidence>
<protein>
    <submittedName>
        <fullName evidence="1">Endonuclease/exonuclease/phosphatase</fullName>
    </submittedName>
</protein>
<evidence type="ECO:0000313" key="1">
    <source>
        <dbReference type="EMBL" id="KAI0091289.1"/>
    </source>
</evidence>
<comment type="caution">
    <text evidence="1">The sequence shown here is derived from an EMBL/GenBank/DDBJ whole genome shotgun (WGS) entry which is preliminary data.</text>
</comment>
<dbReference type="Proteomes" id="UP001055072">
    <property type="component" value="Unassembled WGS sequence"/>
</dbReference>
<keyword evidence="1" id="KW-0378">Hydrolase</keyword>
<accession>A0ACB8UAR9</accession>
<proteinExistence type="predicted"/>
<gene>
    <name evidence="1" type="ORF">BDY19DRAFT_886585</name>
</gene>
<organism evidence="1 2">
    <name type="scientific">Irpex rosettiformis</name>
    <dbReference type="NCBI Taxonomy" id="378272"/>
    <lineage>
        <taxon>Eukaryota</taxon>
        <taxon>Fungi</taxon>
        <taxon>Dikarya</taxon>
        <taxon>Basidiomycota</taxon>
        <taxon>Agaricomycotina</taxon>
        <taxon>Agaricomycetes</taxon>
        <taxon>Polyporales</taxon>
        <taxon>Irpicaceae</taxon>
        <taxon>Irpex</taxon>
    </lineage>
</organism>
<keyword evidence="2" id="KW-1185">Reference proteome</keyword>
<keyword evidence="1" id="KW-0540">Nuclease</keyword>
<name>A0ACB8UAR9_9APHY</name>
<keyword evidence="1" id="KW-0255">Endonuclease</keyword>
<reference evidence="1" key="1">
    <citation type="journal article" date="2021" name="Environ. Microbiol.">
        <title>Gene family expansions and transcriptome signatures uncover fungal adaptations to wood decay.</title>
        <authorList>
            <person name="Hage H."/>
            <person name="Miyauchi S."/>
            <person name="Viragh M."/>
            <person name="Drula E."/>
            <person name="Min B."/>
            <person name="Chaduli D."/>
            <person name="Navarro D."/>
            <person name="Favel A."/>
            <person name="Norest M."/>
            <person name="Lesage-Meessen L."/>
            <person name="Balint B."/>
            <person name="Merenyi Z."/>
            <person name="de Eugenio L."/>
            <person name="Morin E."/>
            <person name="Martinez A.T."/>
            <person name="Baldrian P."/>
            <person name="Stursova M."/>
            <person name="Martinez M.J."/>
            <person name="Novotny C."/>
            <person name="Magnuson J.K."/>
            <person name="Spatafora J.W."/>
            <person name="Maurice S."/>
            <person name="Pangilinan J."/>
            <person name="Andreopoulos W."/>
            <person name="LaButti K."/>
            <person name="Hundley H."/>
            <person name="Na H."/>
            <person name="Kuo A."/>
            <person name="Barry K."/>
            <person name="Lipzen A."/>
            <person name="Henrissat B."/>
            <person name="Riley R."/>
            <person name="Ahrendt S."/>
            <person name="Nagy L.G."/>
            <person name="Grigoriev I.V."/>
            <person name="Martin F."/>
            <person name="Rosso M.N."/>
        </authorList>
    </citation>
    <scope>NUCLEOTIDE SEQUENCE</scope>
    <source>
        <strain evidence="1">CBS 384.51</strain>
    </source>
</reference>